<dbReference type="RefSeq" id="WP_102379235.1">
    <property type="nucleotide sequence ID" value="NZ_AP025564.1"/>
</dbReference>
<evidence type="ECO:0000313" key="2">
    <source>
        <dbReference type="Proteomes" id="UP001320544"/>
    </source>
</evidence>
<keyword evidence="2" id="KW-1185">Reference proteome</keyword>
<dbReference type="Proteomes" id="UP001320544">
    <property type="component" value="Chromosome"/>
</dbReference>
<proteinExistence type="predicted"/>
<name>A0ABN6MBU5_9ACTN</name>
<protein>
    <submittedName>
        <fullName evidence="1">Formate hydrogenlyase</fullName>
    </submittedName>
</protein>
<accession>A0ABN6MBU5</accession>
<dbReference type="Pfam" id="PF07450">
    <property type="entry name" value="HycH"/>
    <property type="match status" value="1"/>
</dbReference>
<gene>
    <name evidence="1" type="ORF">CE91St30_04420</name>
</gene>
<organism evidence="1 2">
    <name type="scientific">Raoultibacter timonensis</name>
    <dbReference type="NCBI Taxonomy" id="1907662"/>
    <lineage>
        <taxon>Bacteria</taxon>
        <taxon>Bacillati</taxon>
        <taxon>Actinomycetota</taxon>
        <taxon>Coriobacteriia</taxon>
        <taxon>Eggerthellales</taxon>
        <taxon>Eggerthellaceae</taxon>
        <taxon>Raoultibacter</taxon>
    </lineage>
</organism>
<dbReference type="EMBL" id="AP025564">
    <property type="protein sequence ID" value="BDE95109.1"/>
    <property type="molecule type" value="Genomic_DNA"/>
</dbReference>
<sequence>MGGQVVIYQLTAKLVDSEIDIPKDAQDIMYYTLSVGHHTGVMDCFAAKLSCPIETFRSVLDNISDSLARSKLEGILRFGEIQIDKSHLPVLKPAIKHTLRELYVRKDTNPYSAEISWMSDFAQLLDATERETAMYLMGRRIDA</sequence>
<dbReference type="InterPro" id="IPR010005">
    <property type="entry name" value="Formate_DH_maturation_HycH"/>
</dbReference>
<reference evidence="1 2" key="1">
    <citation type="submission" date="2022-01" db="EMBL/GenBank/DDBJ databases">
        <title>Novel bile acid biosynthetic pathways are enriched in the microbiome of centenarians.</title>
        <authorList>
            <person name="Sato Y."/>
            <person name="Atarashi K."/>
            <person name="Plichta R.D."/>
            <person name="Arai Y."/>
            <person name="Sasajima S."/>
            <person name="Kearney M.S."/>
            <person name="Suda W."/>
            <person name="Takeshita K."/>
            <person name="Sasaki T."/>
            <person name="Okamoto S."/>
            <person name="Skelly N.A."/>
            <person name="Okamura Y."/>
            <person name="Vlamakis H."/>
            <person name="Li Y."/>
            <person name="Tanoue T."/>
            <person name="Takei H."/>
            <person name="Nittono H."/>
            <person name="Narushima S."/>
            <person name="Irie J."/>
            <person name="Itoh H."/>
            <person name="Moriya K."/>
            <person name="Sugiura Y."/>
            <person name="Suematsu M."/>
            <person name="Moritoki N."/>
            <person name="Shibata S."/>
            <person name="Littman R.D."/>
            <person name="Fischbach A.M."/>
            <person name="Uwamino Y."/>
            <person name="Inoue T."/>
            <person name="Honda A."/>
            <person name="Hattori M."/>
            <person name="Murai T."/>
            <person name="Xavier J.R."/>
            <person name="Hirose N."/>
            <person name="Honda K."/>
        </authorList>
    </citation>
    <scope>NUCLEOTIDE SEQUENCE [LARGE SCALE GENOMIC DNA]</scope>
    <source>
        <strain evidence="1 2">CE91-St30</strain>
    </source>
</reference>
<evidence type="ECO:0000313" key="1">
    <source>
        <dbReference type="EMBL" id="BDE95109.1"/>
    </source>
</evidence>